<dbReference type="Gene3D" id="3.10.100.10">
    <property type="entry name" value="Mannose-Binding Protein A, subunit A"/>
    <property type="match status" value="2"/>
</dbReference>
<feature type="domain" description="C-type lectin" evidence="4">
    <location>
        <begin position="51"/>
        <end position="217"/>
    </location>
</feature>
<dbReference type="AlphaFoldDB" id="A0A1I8BLK6"/>
<dbReference type="InterPro" id="IPR001304">
    <property type="entry name" value="C-type_lectin-like"/>
</dbReference>
<feature type="region of interest" description="Disordered" evidence="2">
    <location>
        <begin position="422"/>
        <end position="442"/>
    </location>
</feature>
<evidence type="ECO:0000313" key="6">
    <source>
        <dbReference type="WBParaSite" id="MhA1_Contig296.frz3.gene4"/>
    </source>
</evidence>
<evidence type="ECO:0000256" key="2">
    <source>
        <dbReference type="SAM" id="MobiDB-lite"/>
    </source>
</evidence>
<organism evidence="5 6">
    <name type="scientific">Meloidogyne hapla</name>
    <name type="common">Root-knot nematode worm</name>
    <dbReference type="NCBI Taxonomy" id="6305"/>
    <lineage>
        <taxon>Eukaryota</taxon>
        <taxon>Metazoa</taxon>
        <taxon>Ecdysozoa</taxon>
        <taxon>Nematoda</taxon>
        <taxon>Chromadorea</taxon>
        <taxon>Rhabditida</taxon>
        <taxon>Tylenchina</taxon>
        <taxon>Tylenchomorpha</taxon>
        <taxon>Tylenchoidea</taxon>
        <taxon>Meloidogynidae</taxon>
        <taxon>Meloidogyninae</taxon>
        <taxon>Meloidogyne</taxon>
    </lineage>
</organism>
<reference evidence="6" key="1">
    <citation type="submission" date="2016-11" db="UniProtKB">
        <authorList>
            <consortium name="WormBaseParasite"/>
        </authorList>
    </citation>
    <scope>IDENTIFICATION</scope>
</reference>
<keyword evidence="1" id="KW-1015">Disulfide bond</keyword>
<dbReference type="InterPro" id="IPR016187">
    <property type="entry name" value="CTDL_fold"/>
</dbReference>
<evidence type="ECO:0000259" key="4">
    <source>
        <dbReference type="PROSITE" id="PS50041"/>
    </source>
</evidence>
<feature type="transmembrane region" description="Helical" evidence="3">
    <location>
        <begin position="7"/>
        <end position="26"/>
    </location>
</feature>
<dbReference type="CDD" id="cd00037">
    <property type="entry name" value="CLECT"/>
    <property type="match status" value="1"/>
</dbReference>
<evidence type="ECO:0000256" key="3">
    <source>
        <dbReference type="SAM" id="Phobius"/>
    </source>
</evidence>
<dbReference type="PROSITE" id="PS50041">
    <property type="entry name" value="C_TYPE_LECTIN_2"/>
    <property type="match status" value="1"/>
</dbReference>
<keyword evidence="3" id="KW-0472">Membrane</keyword>
<dbReference type="Proteomes" id="UP000095281">
    <property type="component" value="Unplaced"/>
</dbReference>
<dbReference type="PROSITE" id="PS00615">
    <property type="entry name" value="C_TYPE_LECTIN_1"/>
    <property type="match status" value="2"/>
</dbReference>
<dbReference type="SMART" id="SM00034">
    <property type="entry name" value="CLECT"/>
    <property type="match status" value="1"/>
</dbReference>
<evidence type="ECO:0000256" key="1">
    <source>
        <dbReference type="ARBA" id="ARBA00023157"/>
    </source>
</evidence>
<accession>A0A1I8BLK6</accession>
<dbReference type="InterPro" id="IPR018378">
    <property type="entry name" value="C-type_lectin_CS"/>
</dbReference>
<feature type="region of interest" description="Disordered" evidence="2">
    <location>
        <begin position="449"/>
        <end position="468"/>
    </location>
</feature>
<keyword evidence="3" id="KW-0812">Transmembrane</keyword>
<keyword evidence="5" id="KW-1185">Reference proteome</keyword>
<dbReference type="WBParaSite" id="MhA1_Contig296.frz3.gene4">
    <property type="protein sequence ID" value="MhA1_Contig296.frz3.gene4"/>
    <property type="gene ID" value="MhA1_Contig296.frz3.gene4"/>
</dbReference>
<dbReference type="SUPFAM" id="SSF56436">
    <property type="entry name" value="C-type lectin-like"/>
    <property type="match status" value="2"/>
</dbReference>
<dbReference type="InterPro" id="IPR016186">
    <property type="entry name" value="C-type_lectin-like/link_sf"/>
</dbReference>
<name>A0A1I8BLK6_MELHA</name>
<keyword evidence="3" id="KW-1133">Transmembrane helix</keyword>
<evidence type="ECO:0000313" key="5">
    <source>
        <dbReference type="Proteomes" id="UP000095281"/>
    </source>
</evidence>
<sequence length="515" mass="53993">MIALSPAKLYSFILSIAIIAIYGGFIQTNAQATCPSGWISRVDQDGATYGYKVIMNDWLNYYEAQGYCVRAGGQVASIHSAAENAFIASISNAQLKQCQTNDSVCATRIAHTSAGWAFLDSLMRSFWFGMNRIQYEPSYNNTIDCSYPDGTPCDFGRFDGIANSNTNSPPWSPACPSGSNSSNGVGDLEYCTMFFNASTTLVWNDMSCYQKLGGVVCKMNCSAIKTTQTCPTSAVITTKAAAATTKAAVTSGSGSSGSGGSSGGSGNNNGTCSCKGGSCTGTGYQCGSDDWQWKINKKSGKAFAYKAFNYTGCYWKGLAICKKYKAVPCSIQSNDENDFIVNTVCSGFLSSNSTGSSRKRRAASSTCIYTGIHRLVTNPSTGSVSCSCSDGSSCDYGNDDAQGDTTTTSFTSTTSRATTLKSSTTQKSATTTQKAATTTTQKLTTSTIISTSTAQPSNPWAPGCPANSTTGLGDSGGYGTKNCIGINGDGKWVDQSCDRPATAIVCMKECDAPQA</sequence>
<proteinExistence type="predicted"/>
<protein>
    <submittedName>
        <fullName evidence="6">C-type lectin domain-containing protein</fullName>
    </submittedName>
</protein>